<sequence>MQKYILTGALFASTLAASFLAQADSANAASITYNFRRFDVPLLIDVAPSSFTVDGLTVDVSGNGVVTQTADGLGLARVLSVAPPEQVDGLALNGPDFLDFDFGSRFVNIVSATFRRVGTNVPIDEVGEVGNDDFSLAVDGNSVIEIADIPGGNGLDSGIGTFDFTPLLLPSGNVWRFSAPELDDDYTIASLTVTSEEIPTPAVLPGLIGMGVAFMRKRRGEAADA</sequence>
<dbReference type="RefSeq" id="WP_163698081.1">
    <property type="nucleotide sequence ID" value="NZ_QXHD01000004.1"/>
</dbReference>
<dbReference type="Proteomes" id="UP000481033">
    <property type="component" value="Unassembled WGS sequence"/>
</dbReference>
<dbReference type="NCBIfam" id="NF033465">
    <property type="entry name" value="PTPA-CTERM"/>
    <property type="match status" value="1"/>
</dbReference>
<reference evidence="2 3" key="1">
    <citation type="journal article" date="2020" name="Microb. Ecol.">
        <title>Ecogenomics of the Marine Benthic Filamentous Cyanobacterium Adonisia.</title>
        <authorList>
            <person name="Walter J.M."/>
            <person name="Coutinho F.H."/>
            <person name="Leomil L."/>
            <person name="Hargreaves P.I."/>
            <person name="Campeao M.E."/>
            <person name="Vieira V.V."/>
            <person name="Silva B.S."/>
            <person name="Fistarol G.O."/>
            <person name="Salomon P.S."/>
            <person name="Sawabe T."/>
            <person name="Mino S."/>
            <person name="Hosokawa M."/>
            <person name="Miyashita H."/>
            <person name="Maruyama F."/>
            <person name="van Verk M.C."/>
            <person name="Dutilh B.E."/>
            <person name="Thompson C.C."/>
            <person name="Thompson F.L."/>
        </authorList>
    </citation>
    <scope>NUCLEOTIDE SEQUENCE [LARGE SCALE GENOMIC DNA]</scope>
    <source>
        <strain evidence="2 3">CCMR0081</strain>
    </source>
</reference>
<name>A0A6M0RIZ5_9CYAN</name>
<organism evidence="2 3">
    <name type="scientific">Adonisia turfae CCMR0081</name>
    <dbReference type="NCBI Taxonomy" id="2292702"/>
    <lineage>
        <taxon>Bacteria</taxon>
        <taxon>Bacillati</taxon>
        <taxon>Cyanobacteriota</taxon>
        <taxon>Adonisia</taxon>
        <taxon>Adonisia turfae</taxon>
    </lineage>
</organism>
<feature type="chain" id="PRO_5027060123" evidence="1">
    <location>
        <begin position="24"/>
        <end position="225"/>
    </location>
</feature>
<accession>A0A6M0RIZ5</accession>
<evidence type="ECO:0000313" key="3">
    <source>
        <dbReference type="Proteomes" id="UP000481033"/>
    </source>
</evidence>
<keyword evidence="1" id="KW-0732">Signal</keyword>
<evidence type="ECO:0000256" key="1">
    <source>
        <dbReference type="SAM" id="SignalP"/>
    </source>
</evidence>
<dbReference type="AlphaFoldDB" id="A0A6M0RIZ5"/>
<protein>
    <submittedName>
        <fullName evidence="2">PTPA-CTERM sorting domain-containing protein</fullName>
    </submittedName>
</protein>
<dbReference type="EMBL" id="QXHD01000004">
    <property type="protein sequence ID" value="NEZ56139.1"/>
    <property type="molecule type" value="Genomic_DNA"/>
</dbReference>
<evidence type="ECO:0000313" key="2">
    <source>
        <dbReference type="EMBL" id="NEZ56139.1"/>
    </source>
</evidence>
<feature type="signal peptide" evidence="1">
    <location>
        <begin position="1"/>
        <end position="23"/>
    </location>
</feature>
<comment type="caution">
    <text evidence="2">The sequence shown here is derived from an EMBL/GenBank/DDBJ whole genome shotgun (WGS) entry which is preliminary data.</text>
</comment>
<keyword evidence="3" id="KW-1185">Reference proteome</keyword>
<proteinExistence type="predicted"/>
<gene>
    <name evidence="2" type="ORF">DXZ20_10725</name>
</gene>